<proteinExistence type="predicted"/>
<organism evidence="1 2">
    <name type="scientific">Rhizophagus clarus</name>
    <dbReference type="NCBI Taxonomy" id="94130"/>
    <lineage>
        <taxon>Eukaryota</taxon>
        <taxon>Fungi</taxon>
        <taxon>Fungi incertae sedis</taxon>
        <taxon>Mucoromycota</taxon>
        <taxon>Glomeromycotina</taxon>
        <taxon>Glomeromycetes</taxon>
        <taxon>Glomerales</taxon>
        <taxon>Glomeraceae</taxon>
        <taxon>Rhizophagus</taxon>
    </lineage>
</organism>
<accession>A0A8H3M0H0</accession>
<protein>
    <submittedName>
        <fullName evidence="1">Uncharacterized protein</fullName>
    </submittedName>
</protein>
<evidence type="ECO:0000313" key="2">
    <source>
        <dbReference type="Proteomes" id="UP000615446"/>
    </source>
</evidence>
<reference evidence="1" key="1">
    <citation type="submission" date="2019-10" db="EMBL/GenBank/DDBJ databases">
        <title>Conservation and host-specific expression of non-tandemly repeated heterogenous ribosome RNA gene in arbuscular mycorrhizal fungi.</title>
        <authorList>
            <person name="Maeda T."/>
            <person name="Kobayashi Y."/>
            <person name="Nakagawa T."/>
            <person name="Ezawa T."/>
            <person name="Yamaguchi K."/>
            <person name="Bino T."/>
            <person name="Nishimoto Y."/>
            <person name="Shigenobu S."/>
            <person name="Kawaguchi M."/>
        </authorList>
    </citation>
    <scope>NUCLEOTIDE SEQUENCE</scope>
    <source>
        <strain evidence="1">HR1</strain>
    </source>
</reference>
<evidence type="ECO:0000313" key="1">
    <source>
        <dbReference type="EMBL" id="GES94529.1"/>
    </source>
</evidence>
<dbReference type="AlphaFoldDB" id="A0A8H3M0H0"/>
<comment type="caution">
    <text evidence="1">The sequence shown here is derived from an EMBL/GenBank/DDBJ whole genome shotgun (WGS) entry which is preliminary data.</text>
</comment>
<gene>
    <name evidence="1" type="ORF">RCL2_002126600</name>
</gene>
<dbReference type="EMBL" id="BLAL01000236">
    <property type="protein sequence ID" value="GES94529.1"/>
    <property type="molecule type" value="Genomic_DNA"/>
</dbReference>
<sequence>MSGDVSDRYERLNPLMAVSWNNFSISSSSNSTSAVLLFVSLHLLTSGSETAKRRFFAISDSSLDGR</sequence>
<dbReference type="Proteomes" id="UP000615446">
    <property type="component" value="Unassembled WGS sequence"/>
</dbReference>
<name>A0A8H3M0H0_9GLOM</name>